<proteinExistence type="inferred from homology"/>
<keyword evidence="5 6" id="KW-0472">Membrane</keyword>
<name>A0A1L9S6L6_9EURO</name>
<dbReference type="PROSITE" id="PS00216">
    <property type="entry name" value="SUGAR_TRANSPORT_1"/>
    <property type="match status" value="1"/>
</dbReference>
<sequence length="539" mass="59149">MNKHDETHVEVLKPAPEGIELTRNDFFEAQLDSLAEAKSPWRVLRENVKLCTVIFIVQMNGMVLGLEYSLLGALVGVQAFCKTMGHYDESTDAYAVRAWTLSLWAGLFGLMQFVGQLIAGVVADRFGRKKTIYLMSFNILIGVMTEILSKNYQDYTGAKILMGTATGLMQVVIPTYVAEVTPREIRGITIGLFAFMLTLGSLVGTLVIWGCNETWGADITDNRSWHVPLYVGLAIPVLTLVLMTILLPESPYWLVLKNRPQDAQRSLKSLHPNKSDAEVERLSHLLQYTVLKEREHRESTADASYLECFQGTNLQRTFCAMFPSLAQQLVGNQLVQSYSTYFFEEAGVSNSLFSSVIVSCAGLGAAIIAFFFVENKKVGRYNLVFWGVTGITLSMLGIGVIDSADHGNTTTGAGIGLVFFIAFFNAAVAVGPGVAGWSYAAESASARLRAKTATLGTGANAIIGTVTNIVIPFELDAIGSKTGYMFFGLGVICMVLIYLWIPDVTGRTYAQLDELFERRIPARKFKETECTGEYGASME</sequence>
<evidence type="ECO:0000256" key="6">
    <source>
        <dbReference type="SAM" id="Phobius"/>
    </source>
</evidence>
<dbReference type="InterPro" id="IPR050360">
    <property type="entry name" value="MFS_Sugar_Transporters"/>
</dbReference>
<dbReference type="Gene3D" id="1.20.1250.20">
    <property type="entry name" value="MFS general substrate transporter like domains"/>
    <property type="match status" value="1"/>
</dbReference>
<evidence type="ECO:0000256" key="3">
    <source>
        <dbReference type="ARBA" id="ARBA00022692"/>
    </source>
</evidence>
<dbReference type="EMBL" id="KV878356">
    <property type="protein sequence ID" value="OJJ42785.1"/>
    <property type="molecule type" value="Genomic_DNA"/>
</dbReference>
<dbReference type="Proteomes" id="UP000184188">
    <property type="component" value="Unassembled WGS sequence"/>
</dbReference>
<dbReference type="InterPro" id="IPR005829">
    <property type="entry name" value="Sugar_transporter_CS"/>
</dbReference>
<feature type="transmembrane region" description="Helical" evidence="6">
    <location>
        <begin position="160"/>
        <end position="178"/>
    </location>
</feature>
<dbReference type="Pfam" id="PF00083">
    <property type="entry name" value="Sugar_tr"/>
    <property type="match status" value="1"/>
</dbReference>
<evidence type="ECO:0000256" key="4">
    <source>
        <dbReference type="ARBA" id="ARBA00022989"/>
    </source>
</evidence>
<feature type="transmembrane region" description="Helical" evidence="6">
    <location>
        <begin position="483"/>
        <end position="501"/>
    </location>
</feature>
<feature type="transmembrane region" description="Helical" evidence="6">
    <location>
        <begin position="190"/>
        <end position="209"/>
    </location>
</feature>
<dbReference type="GO" id="GO:0016020">
    <property type="term" value="C:membrane"/>
    <property type="evidence" value="ECO:0007669"/>
    <property type="project" value="UniProtKB-SubCell"/>
</dbReference>
<evidence type="ECO:0000259" key="7">
    <source>
        <dbReference type="PROSITE" id="PS50850"/>
    </source>
</evidence>
<accession>A0A1L9S6L6</accession>
<dbReference type="InterPro" id="IPR005828">
    <property type="entry name" value="MFS_sugar_transport-like"/>
</dbReference>
<protein>
    <recommendedName>
        <fullName evidence="7">Major facilitator superfamily (MFS) profile domain-containing protein</fullName>
    </recommendedName>
</protein>
<feature type="domain" description="Major facilitator superfamily (MFS) profile" evidence="7">
    <location>
        <begin position="53"/>
        <end position="505"/>
    </location>
</feature>
<feature type="transmembrane region" description="Helical" evidence="6">
    <location>
        <begin position="53"/>
        <end position="77"/>
    </location>
</feature>
<evidence type="ECO:0000313" key="9">
    <source>
        <dbReference type="Proteomes" id="UP000184188"/>
    </source>
</evidence>
<keyword evidence="3 6" id="KW-0812">Transmembrane</keyword>
<dbReference type="GeneID" id="34607325"/>
<evidence type="ECO:0000256" key="5">
    <source>
        <dbReference type="ARBA" id="ARBA00023136"/>
    </source>
</evidence>
<dbReference type="GO" id="GO:0005351">
    <property type="term" value="F:carbohydrate:proton symporter activity"/>
    <property type="evidence" value="ECO:0007669"/>
    <property type="project" value="TreeGrafter"/>
</dbReference>
<comment type="subcellular location">
    <subcellularLocation>
        <location evidence="1">Membrane</location>
        <topology evidence="1">Multi-pass membrane protein</topology>
    </subcellularLocation>
</comment>
<feature type="transmembrane region" description="Helical" evidence="6">
    <location>
        <begin position="98"/>
        <end position="119"/>
    </location>
</feature>
<feature type="transmembrane region" description="Helical" evidence="6">
    <location>
        <begin position="229"/>
        <end position="247"/>
    </location>
</feature>
<dbReference type="SUPFAM" id="SSF103473">
    <property type="entry name" value="MFS general substrate transporter"/>
    <property type="match status" value="1"/>
</dbReference>
<evidence type="ECO:0000256" key="2">
    <source>
        <dbReference type="ARBA" id="ARBA00010992"/>
    </source>
</evidence>
<evidence type="ECO:0000313" key="8">
    <source>
        <dbReference type="EMBL" id="OJJ42785.1"/>
    </source>
</evidence>
<reference evidence="9" key="1">
    <citation type="journal article" date="2017" name="Genome Biol.">
        <title>Comparative genomics reveals high biological diversity and specific adaptations in the industrially and medically important fungal genus Aspergillus.</title>
        <authorList>
            <person name="de Vries R.P."/>
            <person name="Riley R."/>
            <person name="Wiebenga A."/>
            <person name="Aguilar-Osorio G."/>
            <person name="Amillis S."/>
            <person name="Uchima C.A."/>
            <person name="Anderluh G."/>
            <person name="Asadollahi M."/>
            <person name="Askin M."/>
            <person name="Barry K."/>
            <person name="Battaglia E."/>
            <person name="Bayram O."/>
            <person name="Benocci T."/>
            <person name="Braus-Stromeyer S.A."/>
            <person name="Caldana C."/>
            <person name="Canovas D."/>
            <person name="Cerqueira G.C."/>
            <person name="Chen F."/>
            <person name="Chen W."/>
            <person name="Choi C."/>
            <person name="Clum A."/>
            <person name="Dos Santos R.A."/>
            <person name="Damasio A.R."/>
            <person name="Diallinas G."/>
            <person name="Emri T."/>
            <person name="Fekete E."/>
            <person name="Flipphi M."/>
            <person name="Freyberg S."/>
            <person name="Gallo A."/>
            <person name="Gournas C."/>
            <person name="Habgood R."/>
            <person name="Hainaut M."/>
            <person name="Harispe M.L."/>
            <person name="Henrissat B."/>
            <person name="Hilden K.S."/>
            <person name="Hope R."/>
            <person name="Hossain A."/>
            <person name="Karabika E."/>
            <person name="Karaffa L."/>
            <person name="Karanyi Z."/>
            <person name="Krasevec N."/>
            <person name="Kuo A."/>
            <person name="Kusch H."/>
            <person name="LaButti K."/>
            <person name="Lagendijk E.L."/>
            <person name="Lapidus A."/>
            <person name="Levasseur A."/>
            <person name="Lindquist E."/>
            <person name="Lipzen A."/>
            <person name="Logrieco A.F."/>
            <person name="MacCabe A."/>
            <person name="Maekelae M.R."/>
            <person name="Malavazi I."/>
            <person name="Melin P."/>
            <person name="Meyer V."/>
            <person name="Mielnichuk N."/>
            <person name="Miskei M."/>
            <person name="Molnar A.P."/>
            <person name="Mule G."/>
            <person name="Ngan C.Y."/>
            <person name="Orejas M."/>
            <person name="Orosz E."/>
            <person name="Ouedraogo J.P."/>
            <person name="Overkamp K.M."/>
            <person name="Park H.-S."/>
            <person name="Perrone G."/>
            <person name="Piumi F."/>
            <person name="Punt P.J."/>
            <person name="Ram A.F."/>
            <person name="Ramon A."/>
            <person name="Rauscher S."/>
            <person name="Record E."/>
            <person name="Riano-Pachon D.M."/>
            <person name="Robert V."/>
            <person name="Roehrig J."/>
            <person name="Ruller R."/>
            <person name="Salamov A."/>
            <person name="Salih N.S."/>
            <person name="Samson R.A."/>
            <person name="Sandor E."/>
            <person name="Sanguinetti M."/>
            <person name="Schuetze T."/>
            <person name="Sepcic K."/>
            <person name="Shelest E."/>
            <person name="Sherlock G."/>
            <person name="Sophianopoulou V."/>
            <person name="Squina F.M."/>
            <person name="Sun H."/>
            <person name="Susca A."/>
            <person name="Todd R.B."/>
            <person name="Tsang A."/>
            <person name="Unkles S.E."/>
            <person name="van de Wiele N."/>
            <person name="van Rossen-Uffink D."/>
            <person name="Oliveira J.V."/>
            <person name="Vesth T.C."/>
            <person name="Visser J."/>
            <person name="Yu J.-H."/>
            <person name="Zhou M."/>
            <person name="Andersen M.R."/>
            <person name="Archer D.B."/>
            <person name="Baker S.E."/>
            <person name="Benoit I."/>
            <person name="Brakhage A.A."/>
            <person name="Braus G.H."/>
            <person name="Fischer R."/>
            <person name="Frisvad J.C."/>
            <person name="Goldman G.H."/>
            <person name="Houbraken J."/>
            <person name="Oakley B."/>
            <person name="Pocsi I."/>
            <person name="Scazzocchio C."/>
            <person name="Seiboth B."/>
            <person name="vanKuyk P.A."/>
            <person name="Wortman J."/>
            <person name="Dyer P.S."/>
            <person name="Grigoriev I.V."/>
        </authorList>
    </citation>
    <scope>NUCLEOTIDE SEQUENCE [LARGE SCALE GENOMIC DNA]</scope>
    <source>
        <strain evidence="9">CBS 506.65</strain>
    </source>
</reference>
<keyword evidence="9" id="KW-1185">Reference proteome</keyword>
<feature type="transmembrane region" description="Helical" evidence="6">
    <location>
        <begin position="413"/>
        <end position="440"/>
    </location>
</feature>
<dbReference type="AlphaFoldDB" id="A0A1L9S6L6"/>
<dbReference type="PROSITE" id="PS50850">
    <property type="entry name" value="MFS"/>
    <property type="match status" value="1"/>
</dbReference>
<feature type="transmembrane region" description="Helical" evidence="6">
    <location>
        <begin position="452"/>
        <end position="471"/>
    </location>
</feature>
<dbReference type="InterPro" id="IPR020846">
    <property type="entry name" value="MFS_dom"/>
</dbReference>
<dbReference type="RefSeq" id="XP_022577295.1">
    <property type="nucleotide sequence ID" value="XM_022720860.1"/>
</dbReference>
<feature type="transmembrane region" description="Helical" evidence="6">
    <location>
        <begin position="383"/>
        <end position="401"/>
    </location>
</feature>
<dbReference type="PANTHER" id="PTHR48022:SF2">
    <property type="entry name" value="PLASTIDIC GLUCOSE TRANSPORTER 4"/>
    <property type="match status" value="1"/>
</dbReference>
<gene>
    <name evidence="8" type="ORF">ASPZODRAFT_104447</name>
</gene>
<dbReference type="VEuPathDB" id="FungiDB:ASPZODRAFT_104447"/>
<keyword evidence="4 6" id="KW-1133">Transmembrane helix</keyword>
<organism evidence="8 9">
    <name type="scientific">Penicilliopsis zonata CBS 506.65</name>
    <dbReference type="NCBI Taxonomy" id="1073090"/>
    <lineage>
        <taxon>Eukaryota</taxon>
        <taxon>Fungi</taxon>
        <taxon>Dikarya</taxon>
        <taxon>Ascomycota</taxon>
        <taxon>Pezizomycotina</taxon>
        <taxon>Eurotiomycetes</taxon>
        <taxon>Eurotiomycetidae</taxon>
        <taxon>Eurotiales</taxon>
        <taxon>Aspergillaceae</taxon>
        <taxon>Penicilliopsis</taxon>
    </lineage>
</organism>
<feature type="transmembrane region" description="Helical" evidence="6">
    <location>
        <begin position="352"/>
        <end position="371"/>
    </location>
</feature>
<dbReference type="InterPro" id="IPR036259">
    <property type="entry name" value="MFS_trans_sf"/>
</dbReference>
<dbReference type="OrthoDB" id="6612291at2759"/>
<comment type="similarity">
    <text evidence="2">Belongs to the major facilitator superfamily. Sugar transporter (TC 2.A.1.1) family.</text>
</comment>
<dbReference type="PANTHER" id="PTHR48022">
    <property type="entry name" value="PLASTIDIC GLUCOSE TRANSPORTER 4"/>
    <property type="match status" value="1"/>
</dbReference>
<evidence type="ECO:0000256" key="1">
    <source>
        <dbReference type="ARBA" id="ARBA00004141"/>
    </source>
</evidence>